<dbReference type="AlphaFoldDB" id="A0A6P4FZG2"/>
<name>A0A6P4FZG2_DRORH</name>
<dbReference type="GO" id="GO:0015078">
    <property type="term" value="F:proton transmembrane transporter activity"/>
    <property type="evidence" value="ECO:0007669"/>
    <property type="project" value="InterPro"/>
</dbReference>
<dbReference type="GO" id="GO:0005743">
    <property type="term" value="C:mitochondrial inner membrane"/>
    <property type="evidence" value="ECO:0007669"/>
    <property type="project" value="UniProtKB-SubCell"/>
</dbReference>
<dbReference type="RefSeq" id="XP_016990566.2">
    <property type="nucleotide sequence ID" value="XM_017135077.2"/>
</dbReference>
<evidence type="ECO:0000313" key="11">
    <source>
        <dbReference type="RefSeq" id="XP_016990566.1"/>
    </source>
</evidence>
<dbReference type="RefSeq" id="XP_016990566.1">
    <property type="nucleotide sequence ID" value="XM_017135077.1"/>
</dbReference>
<sequence length="167" mass="19049">MFAKILKPNLLVRRSLMVSASLRYKDPVYHVFLDKVREYRLKSPKGKPIDAGPEYEAELKEALERLALQYGGGEGIDLTQFPKFVLPDIDIDPISVLELPENQPKPEKKADSKLEDDKKKGDQPKGKDKEVKAKDEKKAKDSDKEVKAKDDKKAAEKKDKEDKDKKK</sequence>
<feature type="compositionally biased region" description="Basic and acidic residues" evidence="10">
    <location>
        <begin position="104"/>
        <end position="167"/>
    </location>
</feature>
<comment type="similarity">
    <text evidence="2">Belongs to the eukaryotic ATPase subunit F6 family.</text>
</comment>
<dbReference type="OrthoDB" id="8902296at2759"/>
<dbReference type="InterPro" id="IPR036204">
    <property type="entry name" value="ATP_synth_f6_sf_mt"/>
</dbReference>
<dbReference type="PANTHER" id="PTHR12441">
    <property type="entry name" value="ATP SYNTHASE COUPLING FACTOR 6, MITOCHONDRIAL"/>
    <property type="match status" value="1"/>
</dbReference>
<evidence type="ECO:0000256" key="9">
    <source>
        <dbReference type="ARBA" id="ARBA00023136"/>
    </source>
</evidence>
<evidence type="ECO:0000256" key="6">
    <source>
        <dbReference type="ARBA" id="ARBA00022792"/>
    </source>
</evidence>
<keyword evidence="5" id="KW-0375">Hydrogen ion transport</keyword>
<evidence type="ECO:0000256" key="7">
    <source>
        <dbReference type="ARBA" id="ARBA00023065"/>
    </source>
</evidence>
<keyword evidence="7" id="KW-0406">Ion transport</keyword>
<dbReference type="GO" id="GO:0015986">
    <property type="term" value="P:proton motive force-driven ATP synthesis"/>
    <property type="evidence" value="ECO:0007669"/>
    <property type="project" value="InterPro"/>
</dbReference>
<dbReference type="PANTHER" id="PTHR12441:SF10">
    <property type="entry name" value="ATP SYNTHASE-COUPLING FACTOR 6, MITOCHONDRIAL"/>
    <property type="match status" value="1"/>
</dbReference>
<evidence type="ECO:0000256" key="4">
    <source>
        <dbReference type="ARBA" id="ARBA00022547"/>
    </source>
</evidence>
<dbReference type="InterPro" id="IPR008387">
    <property type="entry name" value="ATP_synth_f6_mt"/>
</dbReference>
<evidence type="ECO:0000256" key="5">
    <source>
        <dbReference type="ARBA" id="ARBA00022781"/>
    </source>
</evidence>
<evidence type="ECO:0000256" key="1">
    <source>
        <dbReference type="ARBA" id="ARBA00004273"/>
    </source>
</evidence>
<feature type="region of interest" description="Disordered" evidence="10">
    <location>
        <begin position="95"/>
        <end position="167"/>
    </location>
</feature>
<comment type="subcellular location">
    <subcellularLocation>
        <location evidence="1">Mitochondrion inner membrane</location>
    </subcellularLocation>
</comment>
<dbReference type="Pfam" id="PF05511">
    <property type="entry name" value="ATP-synt_F6"/>
    <property type="match status" value="1"/>
</dbReference>
<protein>
    <submittedName>
        <fullName evidence="11">ATP synthase-coupling factor 6, mitochondrial</fullName>
    </submittedName>
</protein>
<dbReference type="SUPFAM" id="SSF111357">
    <property type="entry name" value="Mitochondrial ATP synthase coupling factor 6"/>
    <property type="match status" value="1"/>
</dbReference>
<evidence type="ECO:0000256" key="2">
    <source>
        <dbReference type="ARBA" id="ARBA00007346"/>
    </source>
</evidence>
<dbReference type="OMA" id="MLEFPKF"/>
<reference evidence="11" key="1">
    <citation type="submission" date="2025-08" db="UniProtKB">
        <authorList>
            <consortium name="RefSeq"/>
        </authorList>
    </citation>
    <scope>IDENTIFICATION</scope>
</reference>
<keyword evidence="6" id="KW-0999">Mitochondrion inner membrane</keyword>
<dbReference type="Gene3D" id="1.10.246.110">
    <property type="entry name" value="Mitochondrial ATP synthase-coupling factor 6"/>
    <property type="match status" value="1"/>
</dbReference>
<keyword evidence="8" id="KW-0496">Mitochondrion</keyword>
<accession>A0A6P4FZG2</accession>
<evidence type="ECO:0000256" key="3">
    <source>
        <dbReference type="ARBA" id="ARBA00022448"/>
    </source>
</evidence>
<keyword evidence="4" id="KW-0138">CF(0)</keyword>
<keyword evidence="9" id="KW-0472">Membrane</keyword>
<keyword evidence="3" id="KW-0813">Transport</keyword>
<dbReference type="GO" id="GO:0045259">
    <property type="term" value="C:proton-transporting ATP synthase complex"/>
    <property type="evidence" value="ECO:0007669"/>
    <property type="project" value="UniProtKB-KW"/>
</dbReference>
<proteinExistence type="inferred from homology"/>
<evidence type="ECO:0000256" key="10">
    <source>
        <dbReference type="SAM" id="MobiDB-lite"/>
    </source>
</evidence>
<dbReference type="FunFam" id="1.10.246.110:FF:000001">
    <property type="entry name" value="ATP synthase-coupling factor 6, mitochondrial"/>
    <property type="match status" value="1"/>
</dbReference>
<evidence type="ECO:0000256" key="8">
    <source>
        <dbReference type="ARBA" id="ARBA00023128"/>
    </source>
</evidence>
<gene>
    <name evidence="11" type="primary">LOC108052635</name>
</gene>
<organism evidence="11">
    <name type="scientific">Drosophila rhopaloa</name>
    <name type="common">Fruit fly</name>
    <dbReference type="NCBI Taxonomy" id="1041015"/>
    <lineage>
        <taxon>Eukaryota</taxon>
        <taxon>Metazoa</taxon>
        <taxon>Ecdysozoa</taxon>
        <taxon>Arthropoda</taxon>
        <taxon>Hexapoda</taxon>
        <taxon>Insecta</taxon>
        <taxon>Pterygota</taxon>
        <taxon>Neoptera</taxon>
        <taxon>Endopterygota</taxon>
        <taxon>Diptera</taxon>
        <taxon>Brachycera</taxon>
        <taxon>Muscomorpha</taxon>
        <taxon>Ephydroidea</taxon>
        <taxon>Drosophilidae</taxon>
        <taxon>Drosophila</taxon>
        <taxon>Sophophora</taxon>
    </lineage>
</organism>